<sequence>MVSSLALRAWLFASCGGGIRSKFLEFSAEFGAAGPRVRLR</sequence>
<dbReference type="AlphaFoldDB" id="D0P3A7"/>
<evidence type="ECO:0000313" key="2">
    <source>
        <dbReference type="Proteomes" id="UP000006643"/>
    </source>
</evidence>
<organism evidence="1 2">
    <name type="scientific">Phytophthora infestans (strain T30-4)</name>
    <name type="common">Potato late blight agent</name>
    <dbReference type="NCBI Taxonomy" id="403677"/>
    <lineage>
        <taxon>Eukaryota</taxon>
        <taxon>Sar</taxon>
        <taxon>Stramenopiles</taxon>
        <taxon>Oomycota</taxon>
        <taxon>Peronosporomycetes</taxon>
        <taxon>Peronosporales</taxon>
        <taxon>Peronosporaceae</taxon>
        <taxon>Phytophthora</taxon>
    </lineage>
</organism>
<evidence type="ECO:0000313" key="1">
    <source>
        <dbReference type="EMBL" id="EEY59292.1"/>
    </source>
</evidence>
<dbReference type="HOGENOM" id="CLU_3300525_0_0_1"/>
<dbReference type="KEGG" id="pif:PITG_21094"/>
<accession>D0P3A7</accession>
<reference evidence="2" key="1">
    <citation type="journal article" date="2009" name="Nature">
        <title>Genome sequence and analysis of the Irish potato famine pathogen Phytophthora infestans.</title>
        <authorList>
            <consortium name="The Broad Institute Genome Sequencing Platform"/>
            <person name="Haas B.J."/>
            <person name="Kamoun S."/>
            <person name="Zody M.C."/>
            <person name="Jiang R.H."/>
            <person name="Handsaker R.E."/>
            <person name="Cano L.M."/>
            <person name="Grabherr M."/>
            <person name="Kodira C.D."/>
            <person name="Raffaele S."/>
            <person name="Torto-Alalibo T."/>
            <person name="Bozkurt T.O."/>
            <person name="Ah-Fong A.M."/>
            <person name="Alvarado L."/>
            <person name="Anderson V.L."/>
            <person name="Armstrong M.R."/>
            <person name="Avrova A."/>
            <person name="Baxter L."/>
            <person name="Beynon J."/>
            <person name="Boevink P.C."/>
            <person name="Bollmann S.R."/>
            <person name="Bos J.I."/>
            <person name="Bulone V."/>
            <person name="Cai G."/>
            <person name="Cakir C."/>
            <person name="Carrington J.C."/>
            <person name="Chawner M."/>
            <person name="Conti L."/>
            <person name="Costanzo S."/>
            <person name="Ewan R."/>
            <person name="Fahlgren N."/>
            <person name="Fischbach M.A."/>
            <person name="Fugelstad J."/>
            <person name="Gilroy E.M."/>
            <person name="Gnerre S."/>
            <person name="Green P.J."/>
            <person name="Grenville-Briggs L.J."/>
            <person name="Griffith J."/>
            <person name="Grunwald N.J."/>
            <person name="Horn K."/>
            <person name="Horner N.R."/>
            <person name="Hu C.H."/>
            <person name="Huitema E."/>
            <person name="Jeong D.H."/>
            <person name="Jones A.M."/>
            <person name="Jones J.D."/>
            <person name="Jones R.W."/>
            <person name="Karlsson E.K."/>
            <person name="Kunjeti S.G."/>
            <person name="Lamour K."/>
            <person name="Liu Z."/>
            <person name="Ma L."/>
            <person name="Maclean D."/>
            <person name="Chibucos M.C."/>
            <person name="McDonald H."/>
            <person name="McWalters J."/>
            <person name="Meijer H.J."/>
            <person name="Morgan W."/>
            <person name="Morris P.F."/>
            <person name="Munro C.A."/>
            <person name="O'Neill K."/>
            <person name="Ospina-Giraldo M."/>
            <person name="Pinzon A."/>
            <person name="Pritchard L."/>
            <person name="Ramsahoye B."/>
            <person name="Ren Q."/>
            <person name="Restrepo S."/>
            <person name="Roy S."/>
            <person name="Sadanandom A."/>
            <person name="Savidor A."/>
            <person name="Schornack S."/>
            <person name="Schwartz D.C."/>
            <person name="Schumann U.D."/>
            <person name="Schwessinger B."/>
            <person name="Seyer L."/>
            <person name="Sharpe T."/>
            <person name="Silvar C."/>
            <person name="Song J."/>
            <person name="Studholme D.J."/>
            <person name="Sykes S."/>
            <person name="Thines M."/>
            <person name="van de Vondervoort P.J."/>
            <person name="Phuntumart V."/>
            <person name="Wawra S."/>
            <person name="Weide R."/>
            <person name="Win J."/>
            <person name="Young C."/>
            <person name="Zhou S."/>
            <person name="Fry W."/>
            <person name="Meyers B.C."/>
            <person name="van West P."/>
            <person name="Ristaino J."/>
            <person name="Govers F."/>
            <person name="Birch P.R."/>
            <person name="Whisson S.C."/>
            <person name="Judelson H.S."/>
            <person name="Nusbaum C."/>
        </authorList>
    </citation>
    <scope>NUCLEOTIDE SEQUENCE [LARGE SCALE GENOMIC DNA]</scope>
    <source>
        <strain evidence="2">T30-4</strain>
    </source>
</reference>
<dbReference type="VEuPathDB" id="FungiDB:PITG_21094"/>
<gene>
    <name evidence="1" type="ORF">PITG_21094</name>
</gene>
<keyword evidence="2" id="KW-1185">Reference proteome</keyword>
<proteinExistence type="predicted"/>
<dbReference type="EMBL" id="DS028351">
    <property type="protein sequence ID" value="EEY59292.1"/>
    <property type="molecule type" value="Genomic_DNA"/>
</dbReference>
<protein>
    <submittedName>
        <fullName evidence="1">Uncharacterized protein</fullName>
    </submittedName>
</protein>
<dbReference type="InParanoid" id="D0P3A7"/>
<dbReference type="GeneID" id="9466843"/>
<name>D0P3A7_PHYIT</name>
<dbReference type="RefSeq" id="XP_002895213.1">
    <property type="nucleotide sequence ID" value="XM_002895167.1"/>
</dbReference>
<dbReference type="Proteomes" id="UP000006643">
    <property type="component" value="Unassembled WGS sequence"/>
</dbReference>